<gene>
    <name evidence="1" type="ORF">PENTCL1PPCAC_1262</name>
</gene>
<protein>
    <submittedName>
        <fullName evidence="1">Uncharacterized protein</fullName>
    </submittedName>
</protein>
<comment type="caution">
    <text evidence="1">The sequence shown here is derived from an EMBL/GenBank/DDBJ whole genome shotgun (WGS) entry which is preliminary data.</text>
</comment>
<evidence type="ECO:0000313" key="2">
    <source>
        <dbReference type="Proteomes" id="UP001432027"/>
    </source>
</evidence>
<dbReference type="AlphaFoldDB" id="A0AAV5S9F1"/>
<dbReference type="Proteomes" id="UP001432027">
    <property type="component" value="Unassembled WGS sequence"/>
</dbReference>
<organism evidence="1 2">
    <name type="scientific">Pristionchus entomophagus</name>
    <dbReference type="NCBI Taxonomy" id="358040"/>
    <lineage>
        <taxon>Eukaryota</taxon>
        <taxon>Metazoa</taxon>
        <taxon>Ecdysozoa</taxon>
        <taxon>Nematoda</taxon>
        <taxon>Chromadorea</taxon>
        <taxon>Rhabditida</taxon>
        <taxon>Rhabditina</taxon>
        <taxon>Diplogasteromorpha</taxon>
        <taxon>Diplogasteroidea</taxon>
        <taxon>Neodiplogasteridae</taxon>
        <taxon>Pristionchus</taxon>
    </lineage>
</organism>
<accession>A0AAV5S9F1</accession>
<reference evidence="1" key="1">
    <citation type="submission" date="2023-10" db="EMBL/GenBank/DDBJ databases">
        <title>Genome assembly of Pristionchus species.</title>
        <authorList>
            <person name="Yoshida K."/>
            <person name="Sommer R.J."/>
        </authorList>
    </citation>
    <scope>NUCLEOTIDE SEQUENCE</scope>
    <source>
        <strain evidence="1">RS0144</strain>
    </source>
</reference>
<feature type="non-terminal residue" evidence="1">
    <location>
        <position position="111"/>
    </location>
</feature>
<name>A0AAV5S9F1_9BILA</name>
<sequence>GKCAPGWYNSTSGVSTRIRTCVALPVGCIQTGSISCPGNYSQVQWCAYTTTTTTTSTTTTLPTTASTTTTIRTTTVRATTTRPTTVMATTSVQMTSTVDPTTTEEFDTTVR</sequence>
<evidence type="ECO:0000313" key="1">
    <source>
        <dbReference type="EMBL" id="GMS79087.1"/>
    </source>
</evidence>
<dbReference type="EMBL" id="BTSX01000001">
    <property type="protein sequence ID" value="GMS79087.1"/>
    <property type="molecule type" value="Genomic_DNA"/>
</dbReference>
<feature type="non-terminal residue" evidence="1">
    <location>
        <position position="1"/>
    </location>
</feature>
<proteinExistence type="predicted"/>
<keyword evidence="2" id="KW-1185">Reference proteome</keyword>